<evidence type="ECO:0000313" key="3">
    <source>
        <dbReference type="Proteomes" id="UP000198324"/>
    </source>
</evidence>
<dbReference type="AlphaFoldDB" id="A0A239CKJ2"/>
<dbReference type="GO" id="GO:0003677">
    <property type="term" value="F:DNA binding"/>
    <property type="evidence" value="ECO:0007669"/>
    <property type="project" value="InterPro"/>
</dbReference>
<dbReference type="PANTHER" id="PTHR33988">
    <property type="entry name" value="ENDORIBONUCLEASE MAZF-RELATED"/>
    <property type="match status" value="1"/>
</dbReference>
<organism evidence="2 3">
    <name type="scientific">Humidesulfovibrio mexicanus</name>
    <dbReference type="NCBI Taxonomy" id="147047"/>
    <lineage>
        <taxon>Bacteria</taxon>
        <taxon>Pseudomonadati</taxon>
        <taxon>Thermodesulfobacteriota</taxon>
        <taxon>Desulfovibrionia</taxon>
        <taxon>Desulfovibrionales</taxon>
        <taxon>Desulfovibrionaceae</taxon>
        <taxon>Humidesulfovibrio</taxon>
    </lineage>
</organism>
<dbReference type="InterPro" id="IPR003477">
    <property type="entry name" value="PemK-like"/>
</dbReference>
<name>A0A239CKJ2_9BACT</name>
<reference evidence="2 3" key="1">
    <citation type="submission" date="2017-06" db="EMBL/GenBank/DDBJ databases">
        <authorList>
            <person name="Kim H.J."/>
            <person name="Triplett B.A."/>
        </authorList>
    </citation>
    <scope>NUCLEOTIDE SEQUENCE [LARGE SCALE GENOMIC DNA]</scope>
    <source>
        <strain evidence="2 3">DSM 13116</strain>
    </source>
</reference>
<accession>A0A239CKJ2</accession>
<dbReference type="Pfam" id="PF02452">
    <property type="entry name" value="PemK_toxin"/>
    <property type="match status" value="1"/>
</dbReference>
<dbReference type="Proteomes" id="UP000198324">
    <property type="component" value="Unassembled WGS sequence"/>
</dbReference>
<dbReference type="GO" id="GO:0004521">
    <property type="term" value="F:RNA endonuclease activity"/>
    <property type="evidence" value="ECO:0007669"/>
    <property type="project" value="TreeGrafter"/>
</dbReference>
<gene>
    <name evidence="2" type="ORF">SAMN04488503_3183</name>
</gene>
<comment type="similarity">
    <text evidence="1">Belongs to the PemK/MazF family.</text>
</comment>
<dbReference type="GO" id="GO:0006402">
    <property type="term" value="P:mRNA catabolic process"/>
    <property type="evidence" value="ECO:0007669"/>
    <property type="project" value="TreeGrafter"/>
</dbReference>
<dbReference type="Gene3D" id="2.30.30.110">
    <property type="match status" value="1"/>
</dbReference>
<comment type="function">
    <text evidence="1">Toxic component of a type II toxin-antitoxin (TA) system.</text>
</comment>
<dbReference type="EMBL" id="FZOC01000008">
    <property type="protein sequence ID" value="SNS20677.1"/>
    <property type="molecule type" value="Genomic_DNA"/>
</dbReference>
<evidence type="ECO:0000256" key="1">
    <source>
        <dbReference type="PIRNR" id="PIRNR033490"/>
    </source>
</evidence>
<keyword evidence="1" id="KW-0540">Nuclease</keyword>
<dbReference type="InterPro" id="IPR011067">
    <property type="entry name" value="Plasmid_toxin/cell-grow_inhib"/>
</dbReference>
<dbReference type="SUPFAM" id="SSF50118">
    <property type="entry name" value="Cell growth inhibitor/plasmid maintenance toxic component"/>
    <property type="match status" value="1"/>
</dbReference>
<evidence type="ECO:0000313" key="2">
    <source>
        <dbReference type="EMBL" id="SNS20677.1"/>
    </source>
</evidence>
<keyword evidence="1" id="KW-0378">Hydrolase</keyword>
<dbReference type="RefSeq" id="WP_089275369.1">
    <property type="nucleotide sequence ID" value="NZ_FZOC01000008.1"/>
</dbReference>
<keyword evidence="1" id="KW-0255">Endonuclease</keyword>
<dbReference type="EC" id="3.1.-.-" evidence="1"/>
<dbReference type="PIRSF" id="PIRSF033490">
    <property type="entry name" value="MazF"/>
    <property type="match status" value="1"/>
</dbReference>
<sequence>MAIHRGEIYEVDLSGAVGNEKANGKLGSRPCVIVQNDVGNAKSPLTIVVPLTDAAQYKKLPVQVLVTTSDGVLKDSVVECGHIRTVDVAKRVGKLLGKLSTTAMKSVDKALKVSLALS</sequence>
<dbReference type="GO" id="GO:0016075">
    <property type="term" value="P:rRNA catabolic process"/>
    <property type="evidence" value="ECO:0007669"/>
    <property type="project" value="TreeGrafter"/>
</dbReference>
<proteinExistence type="inferred from homology"/>
<keyword evidence="3" id="KW-1185">Reference proteome</keyword>
<dbReference type="GO" id="GO:0016787">
    <property type="term" value="F:hydrolase activity"/>
    <property type="evidence" value="ECO:0007669"/>
    <property type="project" value="UniProtKB-KW"/>
</dbReference>
<protein>
    <recommendedName>
        <fullName evidence="1">mRNA interferase</fullName>
        <ecNumber evidence="1">3.1.-.-</ecNumber>
    </recommendedName>
</protein>
<dbReference type="OrthoDB" id="9793906at2"/>